<dbReference type="EMBL" id="JACIBX010000001">
    <property type="protein sequence ID" value="MBB3710453.1"/>
    <property type="molecule type" value="Genomic_DNA"/>
</dbReference>
<keyword evidence="2" id="KW-1185">Reference proteome</keyword>
<gene>
    <name evidence="1" type="ORF">FHS00_000006</name>
</gene>
<proteinExistence type="predicted"/>
<comment type="caution">
    <text evidence="1">The sequence shown here is derived from an EMBL/GenBank/DDBJ whole genome shotgun (WGS) entry which is preliminary data.</text>
</comment>
<evidence type="ECO:0000313" key="1">
    <source>
        <dbReference type="EMBL" id="MBB3710453.1"/>
    </source>
</evidence>
<evidence type="ECO:0000313" key="2">
    <source>
        <dbReference type="Proteomes" id="UP000576152"/>
    </source>
</evidence>
<protein>
    <submittedName>
        <fullName evidence="1">Uncharacterized protein</fullName>
    </submittedName>
</protein>
<reference evidence="1 2" key="1">
    <citation type="submission" date="2020-08" db="EMBL/GenBank/DDBJ databases">
        <title>Genomic Encyclopedia of Type Strains, Phase III (KMG-III): the genomes of soil and plant-associated and newly described type strains.</title>
        <authorList>
            <person name="Whitman W."/>
        </authorList>
    </citation>
    <scope>NUCLEOTIDE SEQUENCE [LARGE SCALE GENOMIC DNA]</scope>
    <source>
        <strain evidence="1 2">CECT 8572</strain>
    </source>
</reference>
<dbReference type="RefSeq" id="WP_183468645.1">
    <property type="nucleotide sequence ID" value="NZ_JACIBX010000001.1"/>
</dbReference>
<organism evidence="1 2">
    <name type="scientific">Limimaricola variabilis</name>
    <dbReference type="NCBI Taxonomy" id="1492771"/>
    <lineage>
        <taxon>Bacteria</taxon>
        <taxon>Pseudomonadati</taxon>
        <taxon>Pseudomonadota</taxon>
        <taxon>Alphaproteobacteria</taxon>
        <taxon>Rhodobacterales</taxon>
        <taxon>Paracoccaceae</taxon>
        <taxon>Limimaricola</taxon>
    </lineage>
</organism>
<accession>A0ABR6HJ16</accession>
<name>A0ABR6HJ16_9RHOB</name>
<sequence>MRKLTYEQDLAPLEARYETLFTTTLEDGTPWSPFWGFEIGAGWAALVSEMLAEIEAQNLEITICNIREKWGRLDVLYWTQDADIEPIINRAGKRAAQTCKLCGNSPRFDHPIDWELCLCKPCWDNWPAKSKVPLPDAE</sequence>
<dbReference type="Proteomes" id="UP000576152">
    <property type="component" value="Unassembled WGS sequence"/>
</dbReference>